<dbReference type="CDD" id="cd06581">
    <property type="entry name" value="TM_PBP1_LivM_like"/>
    <property type="match status" value="1"/>
</dbReference>
<feature type="transmembrane region" description="Helical" evidence="6">
    <location>
        <begin position="86"/>
        <end position="106"/>
    </location>
</feature>
<protein>
    <submittedName>
        <fullName evidence="7">Branched-chain amino acid ABC transporter permease</fullName>
    </submittedName>
</protein>
<evidence type="ECO:0000313" key="7">
    <source>
        <dbReference type="EMBL" id="GAA3734272.1"/>
    </source>
</evidence>
<dbReference type="RefSeq" id="WP_344753945.1">
    <property type="nucleotide sequence ID" value="NZ_BAABAE010000002.1"/>
</dbReference>
<evidence type="ECO:0000256" key="3">
    <source>
        <dbReference type="ARBA" id="ARBA00022692"/>
    </source>
</evidence>
<dbReference type="EMBL" id="BAABAE010000002">
    <property type="protein sequence ID" value="GAA3734272.1"/>
    <property type="molecule type" value="Genomic_DNA"/>
</dbReference>
<feature type="transmembrane region" description="Helical" evidence="6">
    <location>
        <begin position="239"/>
        <end position="261"/>
    </location>
</feature>
<gene>
    <name evidence="7" type="ORF">GCM10022239_07980</name>
</gene>
<dbReference type="Proteomes" id="UP001501004">
    <property type="component" value="Unassembled WGS sequence"/>
</dbReference>
<evidence type="ECO:0000256" key="6">
    <source>
        <dbReference type="SAM" id="Phobius"/>
    </source>
</evidence>
<evidence type="ECO:0000313" key="8">
    <source>
        <dbReference type="Proteomes" id="UP001501004"/>
    </source>
</evidence>
<proteinExistence type="predicted"/>
<feature type="transmembrane region" description="Helical" evidence="6">
    <location>
        <begin position="328"/>
        <end position="346"/>
    </location>
</feature>
<name>A0ABP7FD07_9MICO</name>
<keyword evidence="8" id="KW-1185">Reference proteome</keyword>
<keyword evidence="2" id="KW-1003">Cell membrane</keyword>
<evidence type="ECO:0000256" key="4">
    <source>
        <dbReference type="ARBA" id="ARBA00022989"/>
    </source>
</evidence>
<keyword evidence="4 6" id="KW-1133">Transmembrane helix</keyword>
<feature type="transmembrane region" description="Helical" evidence="6">
    <location>
        <begin position="41"/>
        <end position="74"/>
    </location>
</feature>
<sequence length="356" mass="38049">MARTSESSPQKGAAPTDDIALGQARASSAGVRRAPWWLTPLIGLVIFACFAPLGFTLGLGVVTTLTTVLMYTVIAQGWNLLGGYGGYLNFGAAVFFGAGAYTAGYLNSEFGWNVWQTMIPAAVAALVVSVIVGYATLRLRSHYFAIFTLVLTFLAMVVVKNWPALGGAVGLFVDVEGDFNSRGLAQYFYYLMFGLAVLATLVAYFVEHSNFGYALRAISEDEPAAQVLGVKTTSVKLQALVLGAAIGGLAGAVYAFMTGYIEPTGTFSLDLALDIVLVCVIGGMRSWLGPLVGSIIVVTLEQWLRIIVPKLDLFGFSIPSETNRLVLGILLLVFALFIRRGVVGLFSRRRGRVVSV</sequence>
<keyword evidence="5 6" id="KW-0472">Membrane</keyword>
<accession>A0ABP7FD07</accession>
<dbReference type="PANTHER" id="PTHR30482:SF10">
    <property type="entry name" value="HIGH-AFFINITY BRANCHED-CHAIN AMINO ACID TRANSPORT PROTEIN BRAE"/>
    <property type="match status" value="1"/>
</dbReference>
<dbReference type="InterPro" id="IPR043428">
    <property type="entry name" value="LivM-like"/>
</dbReference>
<organism evidence="7 8">
    <name type="scientific">Leifsonella bigeumensis</name>
    <dbReference type="NCBI Taxonomy" id="433643"/>
    <lineage>
        <taxon>Bacteria</taxon>
        <taxon>Bacillati</taxon>
        <taxon>Actinomycetota</taxon>
        <taxon>Actinomycetes</taxon>
        <taxon>Micrococcales</taxon>
        <taxon>Microbacteriaceae</taxon>
        <taxon>Leifsonella</taxon>
    </lineage>
</organism>
<evidence type="ECO:0000256" key="1">
    <source>
        <dbReference type="ARBA" id="ARBA00004651"/>
    </source>
</evidence>
<evidence type="ECO:0000256" key="2">
    <source>
        <dbReference type="ARBA" id="ARBA00022475"/>
    </source>
</evidence>
<feature type="transmembrane region" description="Helical" evidence="6">
    <location>
        <begin position="118"/>
        <end position="137"/>
    </location>
</feature>
<comment type="subcellular location">
    <subcellularLocation>
        <location evidence="1">Cell membrane</location>
        <topology evidence="1">Multi-pass membrane protein</topology>
    </subcellularLocation>
</comment>
<dbReference type="PANTHER" id="PTHR30482">
    <property type="entry name" value="HIGH-AFFINITY BRANCHED-CHAIN AMINO ACID TRANSPORT SYSTEM PERMEASE"/>
    <property type="match status" value="1"/>
</dbReference>
<feature type="transmembrane region" description="Helical" evidence="6">
    <location>
        <begin position="144"/>
        <end position="162"/>
    </location>
</feature>
<evidence type="ECO:0000256" key="5">
    <source>
        <dbReference type="ARBA" id="ARBA00023136"/>
    </source>
</evidence>
<comment type="caution">
    <text evidence="7">The sequence shown here is derived from an EMBL/GenBank/DDBJ whole genome shotgun (WGS) entry which is preliminary data.</text>
</comment>
<reference evidence="8" key="1">
    <citation type="journal article" date="2019" name="Int. J. Syst. Evol. Microbiol.">
        <title>The Global Catalogue of Microorganisms (GCM) 10K type strain sequencing project: providing services to taxonomists for standard genome sequencing and annotation.</title>
        <authorList>
            <consortium name="The Broad Institute Genomics Platform"/>
            <consortium name="The Broad Institute Genome Sequencing Center for Infectious Disease"/>
            <person name="Wu L."/>
            <person name="Ma J."/>
        </authorList>
    </citation>
    <scope>NUCLEOTIDE SEQUENCE [LARGE SCALE GENOMIC DNA]</scope>
    <source>
        <strain evidence="8">JCM 16949</strain>
    </source>
</reference>
<dbReference type="InterPro" id="IPR001851">
    <property type="entry name" value="ABC_transp_permease"/>
</dbReference>
<keyword evidence="3 6" id="KW-0812">Transmembrane</keyword>
<feature type="transmembrane region" description="Helical" evidence="6">
    <location>
        <begin position="187"/>
        <end position="206"/>
    </location>
</feature>
<dbReference type="Pfam" id="PF02653">
    <property type="entry name" value="BPD_transp_2"/>
    <property type="match status" value="1"/>
</dbReference>